<dbReference type="InterPro" id="IPR036397">
    <property type="entry name" value="RNaseH_sf"/>
</dbReference>
<keyword evidence="2" id="KW-1185">Reference proteome</keyword>
<protein>
    <submittedName>
        <fullName evidence="3">Uncharacterized protein K02A2.6-like</fullName>
    </submittedName>
</protein>
<dbReference type="Pfam" id="PF00665">
    <property type="entry name" value="rve"/>
    <property type="match status" value="1"/>
</dbReference>
<evidence type="ECO:0000259" key="1">
    <source>
        <dbReference type="PROSITE" id="PS50994"/>
    </source>
</evidence>
<dbReference type="InterPro" id="IPR001584">
    <property type="entry name" value="Integrase_cat-core"/>
</dbReference>
<name>A0ABM0LVY3_SACKO</name>
<organism evidence="2 3">
    <name type="scientific">Saccoglossus kowalevskii</name>
    <name type="common">Acorn worm</name>
    <dbReference type="NCBI Taxonomy" id="10224"/>
    <lineage>
        <taxon>Eukaryota</taxon>
        <taxon>Metazoa</taxon>
        <taxon>Hemichordata</taxon>
        <taxon>Enteropneusta</taxon>
        <taxon>Harrimaniidae</taxon>
        <taxon>Saccoglossus</taxon>
    </lineage>
</organism>
<dbReference type="InterPro" id="IPR012337">
    <property type="entry name" value="RNaseH-like_sf"/>
</dbReference>
<dbReference type="GeneID" id="102804424"/>
<dbReference type="SUPFAM" id="SSF53098">
    <property type="entry name" value="Ribonuclease H-like"/>
    <property type="match status" value="1"/>
</dbReference>
<dbReference type="Proteomes" id="UP000694865">
    <property type="component" value="Unplaced"/>
</dbReference>
<evidence type="ECO:0000313" key="2">
    <source>
        <dbReference type="Proteomes" id="UP000694865"/>
    </source>
</evidence>
<reference evidence="3" key="1">
    <citation type="submission" date="2025-08" db="UniProtKB">
        <authorList>
            <consortium name="RefSeq"/>
        </authorList>
    </citation>
    <scope>IDENTIFICATION</scope>
    <source>
        <tissue evidence="3">Testes</tissue>
    </source>
</reference>
<feature type="domain" description="Integrase catalytic" evidence="1">
    <location>
        <begin position="30"/>
        <end position="181"/>
    </location>
</feature>
<evidence type="ECO:0000313" key="3">
    <source>
        <dbReference type="RefSeq" id="XP_006811924.1"/>
    </source>
</evidence>
<proteinExistence type="predicted"/>
<gene>
    <name evidence="3" type="primary">LOC102804424</name>
</gene>
<dbReference type="PANTHER" id="PTHR37984">
    <property type="entry name" value="PROTEIN CBG26694"/>
    <property type="match status" value="1"/>
</dbReference>
<dbReference type="Gene3D" id="3.30.420.10">
    <property type="entry name" value="Ribonuclease H-like superfamily/Ribonuclease H"/>
    <property type="match status" value="1"/>
</dbReference>
<dbReference type="RefSeq" id="XP_006811924.1">
    <property type="nucleotide sequence ID" value="XM_006811861.1"/>
</dbReference>
<sequence>MDKLVEIKSYLPCQIVTTVYTREPLQMYILLDNPFDEVRIDFAYAKGETLLLLIDDYSRYPFVEPISSTAARCVIPKLNYLFAMFGTPGILKSDNGPPFNVEEFEKFVSILGLRHRKVTPLWPRANGEEERFVKTLKKSMKASKTEGMNWRKELQMFLQNYRTTPHATTSVSPVTLFLKRIICNKLPQTNDIDPASEIVRKYDSL</sequence>
<accession>A0ABM0LVY3</accession>
<dbReference type="InterPro" id="IPR050951">
    <property type="entry name" value="Retrovirus_Pol_polyprotein"/>
</dbReference>
<dbReference type="PANTHER" id="PTHR37984:SF11">
    <property type="entry name" value="INTEGRASE CATALYTIC DOMAIN-CONTAINING PROTEIN"/>
    <property type="match status" value="1"/>
</dbReference>
<dbReference type="PROSITE" id="PS50994">
    <property type="entry name" value="INTEGRASE"/>
    <property type="match status" value="1"/>
</dbReference>